<accession>A0ACB1AFS7</accession>
<gene>
    <name evidence="1" type="ORF">MENTE1834_LOCUS38079</name>
</gene>
<proteinExistence type="predicted"/>
<organism evidence="1 2">
    <name type="scientific">Meloidogyne enterolobii</name>
    <name type="common">Root-knot nematode worm</name>
    <name type="synonym">Meloidogyne mayaguensis</name>
    <dbReference type="NCBI Taxonomy" id="390850"/>
    <lineage>
        <taxon>Eukaryota</taxon>
        <taxon>Metazoa</taxon>
        <taxon>Ecdysozoa</taxon>
        <taxon>Nematoda</taxon>
        <taxon>Chromadorea</taxon>
        <taxon>Rhabditida</taxon>
        <taxon>Tylenchina</taxon>
        <taxon>Tylenchomorpha</taxon>
        <taxon>Tylenchoidea</taxon>
        <taxon>Meloidogynidae</taxon>
        <taxon>Meloidogyninae</taxon>
        <taxon>Meloidogyne</taxon>
    </lineage>
</organism>
<name>A0ACB1AFS7_MELEN</name>
<evidence type="ECO:0000313" key="1">
    <source>
        <dbReference type="EMBL" id="CAK5090300.1"/>
    </source>
</evidence>
<reference evidence="1" key="1">
    <citation type="submission" date="2023-11" db="EMBL/GenBank/DDBJ databases">
        <authorList>
            <person name="Poullet M."/>
        </authorList>
    </citation>
    <scope>NUCLEOTIDE SEQUENCE</scope>
    <source>
        <strain evidence="1">E1834</strain>
    </source>
</reference>
<sequence>MVRVLPPLIIFFFKNSLKIFVFLEGSVGKKFRKNFFVFLKNFLFLERCPVCSHDKAYFQQIQTRSADEPMTIFYRCASCAHRWKE</sequence>
<evidence type="ECO:0000313" key="2">
    <source>
        <dbReference type="Proteomes" id="UP001497535"/>
    </source>
</evidence>
<dbReference type="EMBL" id="CAVMJV010000081">
    <property type="protein sequence ID" value="CAK5090300.1"/>
    <property type="molecule type" value="Genomic_DNA"/>
</dbReference>
<dbReference type="Proteomes" id="UP001497535">
    <property type="component" value="Unassembled WGS sequence"/>
</dbReference>
<comment type="caution">
    <text evidence="1">The sequence shown here is derived from an EMBL/GenBank/DDBJ whole genome shotgun (WGS) entry which is preliminary data.</text>
</comment>
<protein>
    <submittedName>
        <fullName evidence="1">Uncharacterized protein</fullName>
    </submittedName>
</protein>
<keyword evidence="2" id="KW-1185">Reference proteome</keyword>